<dbReference type="EMBL" id="HBGE01101233">
    <property type="protein sequence ID" value="CAD9183547.1"/>
    <property type="molecule type" value="Transcribed_RNA"/>
</dbReference>
<organism evidence="1">
    <name type="scientific">Alexandrium catenella</name>
    <name type="common">Red tide dinoflagellate</name>
    <name type="synonym">Gonyaulax catenella</name>
    <dbReference type="NCBI Taxonomy" id="2925"/>
    <lineage>
        <taxon>Eukaryota</taxon>
        <taxon>Sar</taxon>
        <taxon>Alveolata</taxon>
        <taxon>Dinophyceae</taxon>
        <taxon>Gonyaulacales</taxon>
        <taxon>Pyrocystaceae</taxon>
        <taxon>Alexandrium</taxon>
    </lineage>
</organism>
<sequence>MDAANAPAGESGGGGSARAAKMFFSVGRGLLTAVAYVPADRLGLLACDEWLDAVLQDVGADLDQCLLPDKFGTDASAQVPVEELRNLGAQDPERALLALPLDVLRERGVLGDDDVNEHLVEVGLGGS</sequence>
<evidence type="ECO:0000313" key="1">
    <source>
        <dbReference type="EMBL" id="CAD9183547.1"/>
    </source>
</evidence>
<accession>A0A7S1S5L2</accession>
<protein>
    <submittedName>
        <fullName evidence="1">Uncharacterized protein</fullName>
    </submittedName>
</protein>
<name>A0A7S1S5L2_ALECA</name>
<reference evidence="1" key="1">
    <citation type="submission" date="2021-01" db="EMBL/GenBank/DDBJ databases">
        <authorList>
            <person name="Corre E."/>
            <person name="Pelletier E."/>
            <person name="Niang G."/>
            <person name="Scheremetjew M."/>
            <person name="Finn R."/>
            <person name="Kale V."/>
            <person name="Holt S."/>
            <person name="Cochrane G."/>
            <person name="Meng A."/>
            <person name="Brown T."/>
            <person name="Cohen L."/>
        </authorList>
    </citation>
    <scope>NUCLEOTIDE SEQUENCE</scope>
    <source>
        <strain evidence="1">OF101</strain>
    </source>
</reference>
<gene>
    <name evidence="1" type="ORF">ACAT0790_LOCUS60319</name>
</gene>
<proteinExistence type="predicted"/>
<dbReference type="AlphaFoldDB" id="A0A7S1S5L2"/>